<dbReference type="Gene3D" id="3.40.50.1820">
    <property type="entry name" value="alpha/beta hydrolase"/>
    <property type="match status" value="1"/>
</dbReference>
<accession>A0A7S2TTF4</accession>
<dbReference type="PANTHER" id="PTHR47914:SF1">
    <property type="entry name" value="ALPHA_BETA-HYDROLASES SUPERFAMILY PROTEIN"/>
    <property type="match status" value="1"/>
</dbReference>
<dbReference type="AlphaFoldDB" id="A0A7S2TTF4"/>
<dbReference type="GO" id="GO:0009507">
    <property type="term" value="C:chloroplast"/>
    <property type="evidence" value="ECO:0007669"/>
    <property type="project" value="TreeGrafter"/>
</dbReference>
<protein>
    <recommendedName>
        <fullName evidence="2">AB hydrolase-1 domain-containing protein</fullName>
    </recommendedName>
</protein>
<evidence type="ECO:0008006" key="2">
    <source>
        <dbReference type="Google" id="ProtNLM"/>
    </source>
</evidence>
<gene>
    <name evidence="1" type="ORF">LSP00402_LOCUS11471</name>
</gene>
<sequence>MTATSATARWAPAPASLSMSRRRSSTVMVGSSALEAPPAVTTNIHDEQLKASGIGTGERKTFRCDVDGRPLKITYDVFAGGDDASSSKAAAPTLFLATPSFVPSRATFADLANAMGSSSPAILTELPGYGLNDGTLTELDAYQPSLFRGFLKKFFAHLQGEFGTGINVVSAGHAAFYALDAVKESPSDVRAMFLINPTYRGPLTTIKMKQKDNAVVPALVDALCGGIAAAYQLPAPLGTAVHASQCSEASIKRAMLSHVYEDPTNVTPQAIEINRQFAAQGERWGKCAFLVGRTDPYPVREDAAAAHGSGTAVPTAVCVGAKEEEIFKKDLSFLTDQGVPMIVTPGAQRNFVEYPEQVAKAALEFFSKQQ</sequence>
<organism evidence="1">
    <name type="scientific">Lotharella oceanica</name>
    <dbReference type="NCBI Taxonomy" id="641309"/>
    <lineage>
        <taxon>Eukaryota</taxon>
        <taxon>Sar</taxon>
        <taxon>Rhizaria</taxon>
        <taxon>Cercozoa</taxon>
        <taxon>Chlorarachniophyceae</taxon>
        <taxon>Lotharella</taxon>
    </lineage>
</organism>
<dbReference type="SUPFAM" id="SSF53474">
    <property type="entry name" value="alpha/beta-Hydrolases"/>
    <property type="match status" value="1"/>
</dbReference>
<dbReference type="PANTHER" id="PTHR47914">
    <property type="entry name" value="ALPHA/BETA-HYDROLASES SUPERFAMILY PROTEIN"/>
    <property type="match status" value="1"/>
</dbReference>
<reference evidence="1" key="1">
    <citation type="submission" date="2021-01" db="EMBL/GenBank/DDBJ databases">
        <authorList>
            <person name="Corre E."/>
            <person name="Pelletier E."/>
            <person name="Niang G."/>
            <person name="Scheremetjew M."/>
            <person name="Finn R."/>
            <person name="Kale V."/>
            <person name="Holt S."/>
            <person name="Cochrane G."/>
            <person name="Meng A."/>
            <person name="Brown T."/>
            <person name="Cohen L."/>
        </authorList>
    </citation>
    <scope>NUCLEOTIDE SEQUENCE</scope>
    <source>
        <strain evidence="1">CCMP622</strain>
    </source>
</reference>
<dbReference type="EMBL" id="HBHP01018453">
    <property type="protein sequence ID" value="CAD9767006.1"/>
    <property type="molecule type" value="Transcribed_RNA"/>
</dbReference>
<dbReference type="InterPro" id="IPR029058">
    <property type="entry name" value="AB_hydrolase_fold"/>
</dbReference>
<proteinExistence type="predicted"/>
<evidence type="ECO:0000313" key="1">
    <source>
        <dbReference type="EMBL" id="CAD9767006.1"/>
    </source>
</evidence>
<name>A0A7S2TTF4_9EUKA</name>